<reference evidence="1" key="1">
    <citation type="submission" date="2021-01" db="EMBL/GenBank/DDBJ databases">
        <authorList>
            <consortium name="Genoscope - CEA"/>
            <person name="William W."/>
        </authorList>
    </citation>
    <scope>NUCLEOTIDE SEQUENCE</scope>
</reference>
<name>A0A816K7D7_BRANA</name>
<accession>A0A816K7D7</accession>
<dbReference type="AlphaFoldDB" id="A0A816K7D7"/>
<organism evidence="1">
    <name type="scientific">Brassica napus</name>
    <name type="common">Rape</name>
    <dbReference type="NCBI Taxonomy" id="3708"/>
    <lineage>
        <taxon>Eukaryota</taxon>
        <taxon>Viridiplantae</taxon>
        <taxon>Streptophyta</taxon>
        <taxon>Embryophyta</taxon>
        <taxon>Tracheophyta</taxon>
        <taxon>Spermatophyta</taxon>
        <taxon>Magnoliopsida</taxon>
        <taxon>eudicotyledons</taxon>
        <taxon>Gunneridae</taxon>
        <taxon>Pentapetalae</taxon>
        <taxon>rosids</taxon>
        <taxon>malvids</taxon>
        <taxon>Brassicales</taxon>
        <taxon>Brassicaceae</taxon>
        <taxon>Brassiceae</taxon>
        <taxon>Brassica</taxon>
    </lineage>
</organism>
<protein>
    <submittedName>
        <fullName evidence="1">(rape) hypothetical protein</fullName>
    </submittedName>
</protein>
<proteinExistence type="predicted"/>
<dbReference type="Proteomes" id="UP001295469">
    <property type="component" value="Chromosome C02"/>
</dbReference>
<dbReference type="EMBL" id="HG994366">
    <property type="protein sequence ID" value="CAF1904599.1"/>
    <property type="molecule type" value="Genomic_DNA"/>
</dbReference>
<gene>
    <name evidence="1" type="ORF">DARMORV10_C02P24660.1</name>
</gene>
<evidence type="ECO:0000313" key="1">
    <source>
        <dbReference type="EMBL" id="CAF1904599.1"/>
    </source>
</evidence>
<sequence>MWLLDVEKAFEAEGCRINPDLTRTVSSIRSNRLSKLDAQLVKMAFQASIYWSWRERN</sequence>